<keyword evidence="1" id="KW-0472">Membrane</keyword>
<comment type="caution">
    <text evidence="2">The sequence shown here is derived from an EMBL/GenBank/DDBJ whole genome shotgun (WGS) entry which is preliminary data.</text>
</comment>
<evidence type="ECO:0000313" key="3">
    <source>
        <dbReference type="Proteomes" id="UP001516351"/>
    </source>
</evidence>
<evidence type="ECO:0008006" key="4">
    <source>
        <dbReference type="Google" id="ProtNLM"/>
    </source>
</evidence>
<keyword evidence="1" id="KW-1133">Transmembrane helix</keyword>
<dbReference type="EMBL" id="JABXXV010000002">
    <property type="protein sequence ID" value="NVN46035.1"/>
    <property type="molecule type" value="Genomic_DNA"/>
</dbReference>
<dbReference type="RefSeq" id="WP_267311359.1">
    <property type="nucleotide sequence ID" value="NZ_JABXXV010000002.1"/>
</dbReference>
<evidence type="ECO:0000256" key="1">
    <source>
        <dbReference type="SAM" id="Phobius"/>
    </source>
</evidence>
<accession>A0ABX2P3R1</accession>
<keyword evidence="1" id="KW-0812">Transmembrane</keyword>
<name>A0ABX2P3R1_9PROT</name>
<organism evidence="2 3">
    <name type="scientific">Asaia spathodeae</name>
    <dbReference type="NCBI Taxonomy" id="657016"/>
    <lineage>
        <taxon>Bacteria</taxon>
        <taxon>Pseudomonadati</taxon>
        <taxon>Pseudomonadota</taxon>
        <taxon>Alphaproteobacteria</taxon>
        <taxon>Acetobacterales</taxon>
        <taxon>Acetobacteraceae</taxon>
        <taxon>Asaia</taxon>
    </lineage>
</organism>
<gene>
    <name evidence="2" type="ORF">HW542_04325</name>
</gene>
<protein>
    <recommendedName>
        <fullName evidence="4">Periplasmic heavy metal sensor</fullName>
    </recommendedName>
</protein>
<evidence type="ECO:0000313" key="2">
    <source>
        <dbReference type="EMBL" id="NVN46035.1"/>
    </source>
</evidence>
<keyword evidence="3" id="KW-1185">Reference proteome</keyword>
<feature type="transmembrane region" description="Helical" evidence="1">
    <location>
        <begin position="12"/>
        <end position="34"/>
    </location>
</feature>
<sequence>MSLPRRMTGLTYAVLLVSVMLNAFCLSFLGIRYVQNRAPICIDHRVTINGLIASLPRADQAKFAAVLKEEKPQYLKQLMTIGVRRAALDQAVQSASFSPELVQQEFKSWQNAWNDFISVFGFTLIDATARISPEGRRALIQAFPNHPHCN</sequence>
<dbReference type="Proteomes" id="UP001516351">
    <property type="component" value="Unassembled WGS sequence"/>
</dbReference>
<proteinExistence type="predicted"/>
<reference evidence="2 3" key="1">
    <citation type="submission" date="2020-06" db="EMBL/GenBank/DDBJ databases">
        <title>Synonyms of Asaia species.</title>
        <authorList>
            <person name="Sombolestani A."/>
        </authorList>
    </citation>
    <scope>NUCLEOTIDE SEQUENCE [LARGE SCALE GENOMIC DNA]</scope>
    <source>
        <strain evidence="2 3">LMG 27047</strain>
    </source>
</reference>